<name>E5ASG6_MYCRK</name>
<evidence type="ECO:0008006" key="4">
    <source>
        <dbReference type="Google" id="ProtNLM"/>
    </source>
</evidence>
<feature type="transmembrane region" description="Helical" evidence="1">
    <location>
        <begin position="53"/>
        <end position="74"/>
    </location>
</feature>
<evidence type="ECO:0000256" key="1">
    <source>
        <dbReference type="SAM" id="Phobius"/>
    </source>
</evidence>
<sequence>MVGTGHRRVAAGGGVPRDDRAARRICAPLPIAGLSRMISTSCRRDEGHTLVELLLSSTIGLMLMLLLAGSYGTLSGVLGHVDETRRAAAAGLQALEIIVAHARLAGMPRAFPQTWRASTTSTATQAAEASDVPVGDETIRDPPIFGCERGIPEREQAGRCRAVMHDSDGVVFRYAADPVATWPSKDNWPTDCLGQNVTGDTIAVRFYVQASTPEQPELYCRGNGHDVAAQPLVEGIEQLRLSYWLAGAHAAVRASSLSESDWRRIVAIDVCVVSRGPVAMRPTAYLDCDGNRVTPADRRVRTVWMRRVAIRNVVAGGA</sequence>
<protein>
    <recommendedName>
        <fullName evidence="4">Type IV pilus assembly protein PilW</fullName>
    </recommendedName>
</protein>
<keyword evidence="1" id="KW-0812">Transmembrane</keyword>
<dbReference type="HOGENOM" id="CLU_051635_0_0_4"/>
<dbReference type="Proteomes" id="UP000007437">
    <property type="component" value="Chromosome"/>
</dbReference>
<dbReference type="GO" id="GO:0043683">
    <property type="term" value="P:type IV pilus assembly"/>
    <property type="evidence" value="ECO:0007669"/>
    <property type="project" value="InterPro"/>
</dbReference>
<dbReference type="AlphaFoldDB" id="E5ASG6"/>
<organism evidence="2 3">
    <name type="scientific">Mycetohabitans rhizoxinica (strain DSM 19002 / CIP 109453 / HKI 454)</name>
    <name type="common">Paraburkholderia rhizoxinica</name>
    <dbReference type="NCBI Taxonomy" id="882378"/>
    <lineage>
        <taxon>Bacteria</taxon>
        <taxon>Pseudomonadati</taxon>
        <taxon>Pseudomonadota</taxon>
        <taxon>Betaproteobacteria</taxon>
        <taxon>Burkholderiales</taxon>
        <taxon>Burkholderiaceae</taxon>
        <taxon>Mycetohabitans</taxon>
    </lineage>
</organism>
<evidence type="ECO:0000313" key="2">
    <source>
        <dbReference type="EMBL" id="CBW75548.1"/>
    </source>
</evidence>
<reference evidence="2 3" key="1">
    <citation type="journal article" date="2011" name="J. Bacteriol.">
        <title>Complete genome sequence of Burkholderia rhizoxinica, an endosymbiont of Rhizopus microsporus.</title>
        <authorList>
            <person name="Lackner G."/>
            <person name="Moebius N."/>
            <person name="Partida-Martinez L."/>
            <person name="Hertweck C."/>
        </authorList>
    </citation>
    <scope>NUCLEOTIDE SEQUENCE [LARGE SCALE GENOMIC DNA]</scope>
    <source>
        <strain evidence="3">DSM 19002 / CIP 109453 / HKI 454</strain>
    </source>
</reference>
<proteinExistence type="predicted"/>
<dbReference type="STRING" id="882378.RBRH_01538"/>
<gene>
    <name evidence="2" type="ordered locus">RBRH_01538</name>
</gene>
<keyword evidence="1" id="KW-1133">Transmembrane helix</keyword>
<evidence type="ECO:0000313" key="3">
    <source>
        <dbReference type="Proteomes" id="UP000007437"/>
    </source>
</evidence>
<accession>E5ASG6</accession>
<dbReference type="eggNOG" id="COG4966">
    <property type="taxonomic scope" value="Bacteria"/>
</dbReference>
<keyword evidence="1" id="KW-0472">Membrane</keyword>
<dbReference type="InterPro" id="IPR032092">
    <property type="entry name" value="PilW"/>
</dbReference>
<dbReference type="Pfam" id="PF16074">
    <property type="entry name" value="PilW"/>
    <property type="match status" value="1"/>
</dbReference>
<dbReference type="KEGG" id="brh:RBRH_01538"/>
<dbReference type="EMBL" id="FR687359">
    <property type="protein sequence ID" value="CBW75548.1"/>
    <property type="molecule type" value="Genomic_DNA"/>
</dbReference>